<dbReference type="Gene3D" id="2.40.70.10">
    <property type="entry name" value="Acid Proteases"/>
    <property type="match status" value="2"/>
</dbReference>
<dbReference type="InterPro" id="IPR001461">
    <property type="entry name" value="Aspartic_peptidase_A1"/>
</dbReference>
<dbReference type="InterPro" id="IPR032799">
    <property type="entry name" value="TAXi_C"/>
</dbReference>
<dbReference type="PROSITE" id="PS51767">
    <property type="entry name" value="PEPTIDASE_A1"/>
    <property type="match status" value="1"/>
</dbReference>
<accession>A0A8T0PIB7</accession>
<dbReference type="PRINTS" id="PR00792">
    <property type="entry name" value="PEPSIN"/>
</dbReference>
<dbReference type="GO" id="GO:0006508">
    <property type="term" value="P:proteolysis"/>
    <property type="evidence" value="ECO:0007669"/>
    <property type="project" value="UniProtKB-KW"/>
</dbReference>
<feature type="domain" description="Peptidase A1" evidence="8">
    <location>
        <begin position="87"/>
        <end position="420"/>
    </location>
</feature>
<keyword evidence="4" id="KW-0378">Hydrolase</keyword>
<comment type="caution">
    <text evidence="9">The sequence shown here is derived from an EMBL/GenBank/DDBJ whole genome shotgun (WGS) entry which is preliminary data.</text>
</comment>
<dbReference type="InterPro" id="IPR034161">
    <property type="entry name" value="Pepsin-like_plant"/>
</dbReference>
<dbReference type="CDD" id="cd05476">
    <property type="entry name" value="pepsin_A_like_plant"/>
    <property type="match status" value="1"/>
</dbReference>
<dbReference type="Pfam" id="PF14541">
    <property type="entry name" value="TAXi_C"/>
    <property type="match status" value="1"/>
</dbReference>
<evidence type="ECO:0000256" key="1">
    <source>
        <dbReference type="ARBA" id="ARBA00007447"/>
    </source>
</evidence>
<dbReference type="InterPro" id="IPR033121">
    <property type="entry name" value="PEPTIDASE_A1"/>
</dbReference>
<evidence type="ECO:0000256" key="7">
    <source>
        <dbReference type="SAM" id="SignalP"/>
    </source>
</evidence>
<dbReference type="AlphaFoldDB" id="A0A8T0PIB7"/>
<dbReference type="Proteomes" id="UP000823388">
    <property type="component" value="Chromosome 8K"/>
</dbReference>
<keyword evidence="2" id="KW-0645">Protease</keyword>
<keyword evidence="3" id="KW-0064">Aspartyl protease</keyword>
<evidence type="ECO:0000256" key="3">
    <source>
        <dbReference type="ARBA" id="ARBA00022750"/>
    </source>
</evidence>
<dbReference type="SUPFAM" id="SSF50630">
    <property type="entry name" value="Acid proteases"/>
    <property type="match status" value="1"/>
</dbReference>
<feature type="active site" evidence="6">
    <location>
        <position position="303"/>
    </location>
</feature>
<dbReference type="PANTHER" id="PTHR47967">
    <property type="entry name" value="OS07G0603500 PROTEIN-RELATED"/>
    <property type="match status" value="1"/>
</dbReference>
<keyword evidence="10" id="KW-1185">Reference proteome</keyword>
<evidence type="ECO:0000259" key="8">
    <source>
        <dbReference type="PROSITE" id="PS51767"/>
    </source>
</evidence>
<evidence type="ECO:0000256" key="2">
    <source>
        <dbReference type="ARBA" id="ARBA00022670"/>
    </source>
</evidence>
<reference evidence="9" key="1">
    <citation type="submission" date="2020-05" db="EMBL/GenBank/DDBJ databases">
        <title>WGS assembly of Panicum virgatum.</title>
        <authorList>
            <person name="Lovell J.T."/>
            <person name="Jenkins J."/>
            <person name="Shu S."/>
            <person name="Juenger T.E."/>
            <person name="Schmutz J."/>
        </authorList>
    </citation>
    <scope>NUCLEOTIDE SEQUENCE</scope>
    <source>
        <strain evidence="9">AP13</strain>
    </source>
</reference>
<sequence>MAAKIALLALMVSFLAAAQAAHGRHAERRGFRATLIRRTKTANINFTEAARQSHHRLSVLASRRLDAASSHMNGKIPLRMDGEGGAYDMDFSIGTPPQDLTALADTGSDLIWTKCGACASCAPQGTPSYYPNKSSTFSKLPCSDPLCGALKSDKLATCPASGAECDYTYSYGLGDGDTFTQGYLASETITLGGAAAPGVGFGCTNVSEGEYGKSSSGLVGLGRGPLSLVSQLNAGAFSYCLTSDASKASPLLFGSMASLSGSGIQSTGILTSTSSTVYTVNLEHISIGSATTPGTGGDGVVFDSGTTLTFLSEPAYTQAKEAVLLQTKLDRAADRLGFEACFFEQYSGGGDPEAAVPAMVLHFAGGADMALQVRNYFVDVGGGVACWVVQRSPSLSIIGNIMQMDFHVRYDIDNSVLSFQPADCESLQGSAASVSAAPLVAKFQGILLLAALHFLYAAFQACS</sequence>
<organism evidence="9 10">
    <name type="scientific">Panicum virgatum</name>
    <name type="common">Blackwell switchgrass</name>
    <dbReference type="NCBI Taxonomy" id="38727"/>
    <lineage>
        <taxon>Eukaryota</taxon>
        <taxon>Viridiplantae</taxon>
        <taxon>Streptophyta</taxon>
        <taxon>Embryophyta</taxon>
        <taxon>Tracheophyta</taxon>
        <taxon>Spermatophyta</taxon>
        <taxon>Magnoliopsida</taxon>
        <taxon>Liliopsida</taxon>
        <taxon>Poales</taxon>
        <taxon>Poaceae</taxon>
        <taxon>PACMAD clade</taxon>
        <taxon>Panicoideae</taxon>
        <taxon>Panicodae</taxon>
        <taxon>Paniceae</taxon>
        <taxon>Panicinae</taxon>
        <taxon>Panicum</taxon>
        <taxon>Panicum sect. Hiantes</taxon>
    </lineage>
</organism>
<name>A0A8T0PIB7_PANVG</name>
<feature type="signal peptide" evidence="7">
    <location>
        <begin position="1"/>
        <end position="20"/>
    </location>
</feature>
<protein>
    <recommendedName>
        <fullName evidence="8">Peptidase A1 domain-containing protein</fullName>
    </recommendedName>
</protein>
<dbReference type="InterPro" id="IPR032861">
    <property type="entry name" value="TAXi_N"/>
</dbReference>
<dbReference type="PANTHER" id="PTHR47967:SF30">
    <property type="entry name" value="PEPTIDASE A1 DOMAIN-CONTAINING PROTEIN"/>
    <property type="match status" value="1"/>
</dbReference>
<dbReference type="InterPro" id="IPR021109">
    <property type="entry name" value="Peptidase_aspartic_dom_sf"/>
</dbReference>
<evidence type="ECO:0000256" key="6">
    <source>
        <dbReference type="PIRSR" id="PIRSR601461-1"/>
    </source>
</evidence>
<evidence type="ECO:0000313" key="9">
    <source>
        <dbReference type="EMBL" id="KAG2561330.1"/>
    </source>
</evidence>
<dbReference type="GO" id="GO:0005576">
    <property type="term" value="C:extracellular region"/>
    <property type="evidence" value="ECO:0007669"/>
    <property type="project" value="TreeGrafter"/>
</dbReference>
<keyword evidence="5" id="KW-0325">Glycoprotein</keyword>
<evidence type="ECO:0000256" key="4">
    <source>
        <dbReference type="ARBA" id="ARBA00022801"/>
    </source>
</evidence>
<dbReference type="GO" id="GO:0004190">
    <property type="term" value="F:aspartic-type endopeptidase activity"/>
    <property type="evidence" value="ECO:0007669"/>
    <property type="project" value="UniProtKB-KW"/>
</dbReference>
<feature type="chain" id="PRO_5035761140" description="Peptidase A1 domain-containing protein" evidence="7">
    <location>
        <begin position="21"/>
        <end position="463"/>
    </location>
</feature>
<proteinExistence type="inferred from homology"/>
<feature type="active site" evidence="6">
    <location>
        <position position="105"/>
    </location>
</feature>
<evidence type="ECO:0000313" key="10">
    <source>
        <dbReference type="Proteomes" id="UP000823388"/>
    </source>
</evidence>
<evidence type="ECO:0000256" key="5">
    <source>
        <dbReference type="ARBA" id="ARBA00023180"/>
    </source>
</evidence>
<comment type="similarity">
    <text evidence="1">Belongs to the peptidase A1 family.</text>
</comment>
<dbReference type="Pfam" id="PF14543">
    <property type="entry name" value="TAXi_N"/>
    <property type="match status" value="1"/>
</dbReference>
<dbReference type="FunFam" id="2.40.70.10:FF:000033">
    <property type="entry name" value="Aspartyl protease family protein"/>
    <property type="match status" value="1"/>
</dbReference>
<dbReference type="OrthoDB" id="2747330at2759"/>
<dbReference type="InterPro" id="IPR051708">
    <property type="entry name" value="Plant_Aspart_Prot_A1"/>
</dbReference>
<keyword evidence="7" id="KW-0732">Signal</keyword>
<dbReference type="EMBL" id="CM029051">
    <property type="protein sequence ID" value="KAG2561330.1"/>
    <property type="molecule type" value="Genomic_DNA"/>
</dbReference>
<gene>
    <name evidence="9" type="ORF">PVAP13_8KG151800</name>
</gene>